<keyword evidence="3" id="KW-1267">Proteomics identification</keyword>
<dbReference type="SUPFAM" id="SSF51306">
    <property type="entry name" value="LexA/Signal peptidase"/>
    <property type="match status" value="1"/>
</dbReference>
<reference evidence="2" key="1">
    <citation type="journal article" date="2009" name="Science">
        <title>The B73 maize genome: complexity, diversity, and dynamics.</title>
        <authorList>
            <person name="Schnable P.S."/>
            <person name="Ware D."/>
            <person name="Fulton R.S."/>
            <person name="Stein J.C."/>
            <person name="Wei F."/>
            <person name="Pasternak S."/>
            <person name="Liang C."/>
            <person name="Zhang J."/>
            <person name="Fulton L."/>
            <person name="Graves T.A."/>
            <person name="Minx P."/>
            <person name="Reily A.D."/>
            <person name="Courtney L."/>
            <person name="Kruchowski S.S."/>
            <person name="Tomlinson C."/>
            <person name="Strong C."/>
            <person name="Delehaunty K."/>
            <person name="Fronick C."/>
            <person name="Courtney B."/>
            <person name="Rock S.M."/>
            <person name="Belter E."/>
            <person name="Du F."/>
            <person name="Kim K."/>
            <person name="Abbott R.M."/>
            <person name="Cotton M."/>
            <person name="Levy A."/>
            <person name="Marchetto P."/>
            <person name="Ochoa K."/>
            <person name="Jackson S.M."/>
            <person name="Gillam B."/>
            <person name="Chen W."/>
            <person name="Yan L."/>
            <person name="Higginbotham J."/>
            <person name="Cardenas M."/>
            <person name="Waligorski J."/>
            <person name="Applebaum E."/>
            <person name="Phelps L."/>
            <person name="Falcone J."/>
            <person name="Kanchi K."/>
            <person name="Thane T."/>
            <person name="Scimone A."/>
            <person name="Thane N."/>
            <person name="Henke J."/>
            <person name="Wang T."/>
            <person name="Ruppert J."/>
            <person name="Shah N."/>
            <person name="Rotter K."/>
            <person name="Hodges J."/>
            <person name="Ingenthron E."/>
            <person name="Cordes M."/>
            <person name="Kohlberg S."/>
            <person name="Sgro J."/>
            <person name="Delgado B."/>
            <person name="Mead K."/>
            <person name="Chinwalla A."/>
            <person name="Leonard S."/>
            <person name="Crouse K."/>
            <person name="Collura K."/>
            <person name="Kudrna D."/>
            <person name="Currie J."/>
            <person name="He R."/>
            <person name="Angelova A."/>
            <person name="Rajasekar S."/>
            <person name="Mueller T."/>
            <person name="Lomeli R."/>
            <person name="Scara G."/>
            <person name="Ko A."/>
            <person name="Delaney K."/>
            <person name="Wissotski M."/>
            <person name="Lopez G."/>
            <person name="Campos D."/>
            <person name="Braidotti M."/>
            <person name="Ashley E."/>
            <person name="Golser W."/>
            <person name="Kim H."/>
            <person name="Lee S."/>
            <person name="Lin J."/>
            <person name="Dujmic Z."/>
            <person name="Kim W."/>
            <person name="Talag J."/>
            <person name="Zuccolo A."/>
            <person name="Fan C."/>
            <person name="Sebastian A."/>
            <person name="Kramer M."/>
            <person name="Spiegel L."/>
            <person name="Nascimento L."/>
            <person name="Zutavern T."/>
            <person name="Miller B."/>
            <person name="Ambroise C."/>
            <person name="Muller S."/>
            <person name="Spooner W."/>
            <person name="Narechania A."/>
            <person name="Ren L."/>
            <person name="Wei S."/>
            <person name="Kumari S."/>
            <person name="Faga B."/>
            <person name="Levy M.J."/>
            <person name="McMahan L."/>
            <person name="Van Buren P."/>
            <person name="Vaughn M.W."/>
            <person name="Ying K."/>
            <person name="Yeh C.-T."/>
            <person name="Emrich S.J."/>
            <person name="Jia Y."/>
            <person name="Kalyanaraman A."/>
            <person name="Hsia A.-P."/>
            <person name="Barbazuk W.B."/>
            <person name="Baucom R.S."/>
            <person name="Brutnell T.P."/>
            <person name="Carpita N.C."/>
            <person name="Chaparro C."/>
            <person name="Chia J.-M."/>
            <person name="Deragon J.-M."/>
            <person name="Estill J.C."/>
            <person name="Fu Y."/>
            <person name="Jeddeloh J.A."/>
            <person name="Han Y."/>
            <person name="Lee H."/>
            <person name="Li P."/>
            <person name="Lisch D.R."/>
            <person name="Liu S."/>
            <person name="Liu Z."/>
            <person name="Nagel D.H."/>
            <person name="McCann M.C."/>
            <person name="SanMiguel P."/>
            <person name="Myers A.M."/>
            <person name="Nettleton D."/>
            <person name="Nguyen J."/>
            <person name="Penning B.W."/>
            <person name="Ponnala L."/>
            <person name="Schneider K.L."/>
            <person name="Schwartz D.C."/>
            <person name="Sharma A."/>
            <person name="Soderlund C."/>
            <person name="Springer N.M."/>
            <person name="Sun Q."/>
            <person name="Wang H."/>
            <person name="Waterman M."/>
            <person name="Westerman R."/>
            <person name="Wolfgruber T.K."/>
            <person name="Yang L."/>
            <person name="Yu Y."/>
            <person name="Zhang L."/>
            <person name="Zhou S."/>
            <person name="Zhu Q."/>
            <person name="Bennetzen J.L."/>
            <person name="Dawe R.K."/>
            <person name="Jiang J."/>
            <person name="Jiang N."/>
            <person name="Presting G.G."/>
            <person name="Wessler S.R."/>
            <person name="Aluru S."/>
            <person name="Martienssen R.A."/>
            <person name="Clifton S.W."/>
            <person name="McCombie W.R."/>
            <person name="Wing R.A."/>
            <person name="Wilson R.K."/>
        </authorList>
    </citation>
    <scope>NUCLEOTIDE SEQUENCE [LARGE SCALE GENOMIC DNA]</scope>
    <source>
        <strain evidence="2">cv. B73</strain>
    </source>
</reference>
<organism evidence="1 2">
    <name type="scientific">Zea mays</name>
    <name type="common">Maize</name>
    <dbReference type="NCBI Taxonomy" id="4577"/>
    <lineage>
        <taxon>Eukaryota</taxon>
        <taxon>Viridiplantae</taxon>
        <taxon>Streptophyta</taxon>
        <taxon>Embryophyta</taxon>
        <taxon>Tracheophyta</taxon>
        <taxon>Spermatophyta</taxon>
        <taxon>Magnoliopsida</taxon>
        <taxon>Liliopsida</taxon>
        <taxon>Poales</taxon>
        <taxon>Poaceae</taxon>
        <taxon>PACMAD clade</taxon>
        <taxon>Panicoideae</taxon>
        <taxon>Andropogonodae</taxon>
        <taxon>Andropogoneae</taxon>
        <taxon>Tripsacinae</taxon>
        <taxon>Zea</taxon>
    </lineage>
</organism>
<accession>A0A804RJV3</accession>
<reference evidence="1" key="2">
    <citation type="submission" date="2019-07" db="EMBL/GenBank/DDBJ databases">
        <authorList>
            <person name="Seetharam A."/>
            <person name="Woodhouse M."/>
            <person name="Cannon E."/>
        </authorList>
    </citation>
    <scope>NUCLEOTIDE SEQUENCE [LARGE SCALE GENOMIC DNA]</scope>
    <source>
        <strain evidence="1">cv. B73</strain>
    </source>
</reference>
<sequence>MVSLSTWFRYAAQKFEYCVSLSLKKYNDVGRISSTQLTDVLNKNLFQGKLTYVCPTKGEEAMAPIASPTGGAVLVRKLANLSPTQVFVGDVVLLKDPEKSDDLIIRRLAALEGYEMVSNDEKDEPFVLEKDQCWVLADNLALKPKEARDSRLFGPVPMTDILGRVIYSLRTAVDHGLVENRSVVPLISVNTHTVHVLNVCSYCLCNSGMAMKQDGPVLAVELDVEEMAKNIKP</sequence>
<protein>
    <recommendedName>
        <fullName evidence="4">Peptidase S24/S26A/S26B/S26C family protein</fullName>
    </recommendedName>
</protein>
<evidence type="ECO:0000313" key="1">
    <source>
        <dbReference type="EnsemblPlants" id="Zm00001eb418960_P001"/>
    </source>
</evidence>
<dbReference type="PANTHER" id="PTHR47040">
    <property type="entry name" value="OSJNBA0068L06.9 PROTEIN"/>
    <property type="match status" value="1"/>
</dbReference>
<dbReference type="Gene3D" id="2.10.109.10">
    <property type="entry name" value="Umud Fragment, subunit A"/>
    <property type="match status" value="1"/>
</dbReference>
<dbReference type="Proteomes" id="UP000007305">
    <property type="component" value="Chromosome 10"/>
</dbReference>
<evidence type="ECO:0000313" key="2">
    <source>
        <dbReference type="Proteomes" id="UP000007305"/>
    </source>
</evidence>
<dbReference type="InterPro" id="IPR036286">
    <property type="entry name" value="LexA/Signal_pep-like_sf"/>
</dbReference>
<dbReference type="Gramene" id="Zm00001eb418960_T001">
    <property type="protein sequence ID" value="Zm00001eb418960_P001"/>
    <property type="gene ID" value="Zm00001eb418960"/>
</dbReference>
<dbReference type="PANTHER" id="PTHR47040:SF1">
    <property type="entry name" value="MITOCHONDRIAL ATP-INDEPENDENT INNER MEMBRANE PROTEASE SUBUNIT 2"/>
    <property type="match status" value="1"/>
</dbReference>
<dbReference type="EnsemblPlants" id="Zm00001eb418960_T001">
    <property type="protein sequence ID" value="Zm00001eb418960_P001"/>
    <property type="gene ID" value="Zm00001eb418960"/>
</dbReference>
<proteinExistence type="evidence at protein level"/>
<dbReference type="GO" id="GO:0006465">
    <property type="term" value="P:signal peptide processing"/>
    <property type="evidence" value="ECO:0007669"/>
    <property type="project" value="InterPro"/>
</dbReference>
<reference evidence="1" key="3">
    <citation type="submission" date="2021-05" db="UniProtKB">
        <authorList>
            <consortium name="EnsemblPlants"/>
        </authorList>
    </citation>
    <scope>IDENTIFICATION</scope>
    <source>
        <strain evidence="1">cv. B73</strain>
    </source>
</reference>
<evidence type="ECO:0008006" key="4">
    <source>
        <dbReference type="Google" id="ProtNLM"/>
    </source>
</evidence>
<dbReference type="InParanoid" id="A0A804RJV3"/>
<dbReference type="FunCoup" id="A0A804RJV3">
    <property type="interactions" value="1348"/>
</dbReference>
<keyword evidence="2" id="KW-1185">Reference proteome</keyword>
<evidence type="ECO:0007829" key="3">
    <source>
        <dbReference type="PeptideAtlas" id="A0A804RJV3"/>
    </source>
</evidence>
<dbReference type="AlphaFoldDB" id="A0A804RJV3"/>
<dbReference type="GO" id="GO:0004252">
    <property type="term" value="F:serine-type endopeptidase activity"/>
    <property type="evidence" value="ECO:0007669"/>
    <property type="project" value="InterPro"/>
</dbReference>
<dbReference type="InterPro" id="IPR019533">
    <property type="entry name" value="Peptidase_S26"/>
</dbReference>
<dbReference type="InterPro" id="IPR053307">
    <property type="entry name" value="Mitochondrial_IM_protease"/>
</dbReference>
<name>A0A804RJV3_MAIZE</name>
<dbReference type="CDD" id="cd06530">
    <property type="entry name" value="S26_SPase_I"/>
    <property type="match status" value="1"/>
</dbReference>